<reference evidence="6" key="2">
    <citation type="journal article" date="2021" name="PeerJ">
        <title>Extensive microbial diversity within the chicken gut microbiome revealed by metagenomics and culture.</title>
        <authorList>
            <person name="Gilroy R."/>
            <person name="Ravi A."/>
            <person name="Getino M."/>
            <person name="Pursley I."/>
            <person name="Horton D.L."/>
            <person name="Alikhan N.F."/>
            <person name="Baker D."/>
            <person name="Gharbi K."/>
            <person name="Hall N."/>
            <person name="Watson M."/>
            <person name="Adriaenssens E.M."/>
            <person name="Foster-Nyarko E."/>
            <person name="Jarju S."/>
            <person name="Secka A."/>
            <person name="Antonio M."/>
            <person name="Oren A."/>
            <person name="Chaudhuri R.R."/>
            <person name="La Ragione R."/>
            <person name="Hildebrand F."/>
            <person name="Pallen M.J."/>
        </authorList>
    </citation>
    <scope>NUCLEOTIDE SEQUENCE</scope>
    <source>
        <strain evidence="6">CHK154-7741</strain>
    </source>
</reference>
<reference evidence="6" key="1">
    <citation type="submission" date="2020-10" db="EMBL/GenBank/DDBJ databases">
        <authorList>
            <person name="Gilroy R."/>
        </authorList>
    </citation>
    <scope>NUCLEOTIDE SEQUENCE</scope>
    <source>
        <strain evidence="6">CHK154-7741</strain>
    </source>
</reference>
<accession>A0A9D1N1A8</accession>
<dbReference type="GO" id="GO:0046914">
    <property type="term" value="F:transition metal ion binding"/>
    <property type="evidence" value="ECO:0007669"/>
    <property type="project" value="InterPro"/>
</dbReference>
<dbReference type="EMBL" id="DVOD01000059">
    <property type="protein sequence ID" value="HIU93081.1"/>
    <property type="molecule type" value="Genomic_DNA"/>
</dbReference>
<dbReference type="InterPro" id="IPR036388">
    <property type="entry name" value="WH-like_DNA-bd_sf"/>
</dbReference>
<evidence type="ECO:0000256" key="2">
    <source>
        <dbReference type="ARBA" id="ARBA00023015"/>
    </source>
</evidence>
<evidence type="ECO:0000313" key="6">
    <source>
        <dbReference type="EMBL" id="HIU93081.1"/>
    </source>
</evidence>
<evidence type="ECO:0000259" key="5">
    <source>
        <dbReference type="PROSITE" id="PS50944"/>
    </source>
</evidence>
<dbReference type="Proteomes" id="UP000886748">
    <property type="component" value="Unassembled WGS sequence"/>
</dbReference>
<comment type="similarity">
    <text evidence="1">Belongs to the DtxR/MntR family.</text>
</comment>
<evidence type="ECO:0000313" key="7">
    <source>
        <dbReference type="Proteomes" id="UP000886748"/>
    </source>
</evidence>
<dbReference type="PANTHER" id="PTHR33238:SF7">
    <property type="entry name" value="IRON-DEPENDENT TRANSCRIPTIONAL REGULATOR"/>
    <property type="match status" value="1"/>
</dbReference>
<dbReference type="PROSITE" id="PS50944">
    <property type="entry name" value="HTH_DTXR"/>
    <property type="match status" value="1"/>
</dbReference>
<feature type="domain" description="HTH dtxR-type" evidence="5">
    <location>
        <begin position="4"/>
        <end position="65"/>
    </location>
</feature>
<protein>
    <submittedName>
        <fullName evidence="6">Metal-dependent transcriptional regulator</fullName>
    </submittedName>
</protein>
<dbReference type="SUPFAM" id="SSF46785">
    <property type="entry name" value="Winged helix' DNA-binding domain"/>
    <property type="match status" value="1"/>
</dbReference>
<organism evidence="6 7">
    <name type="scientific">Candidatus Limenecus avicola</name>
    <dbReference type="NCBI Taxonomy" id="2840847"/>
    <lineage>
        <taxon>Bacteria</taxon>
        <taxon>Bacillati</taxon>
        <taxon>Bacillota</taxon>
        <taxon>Clostridia</taxon>
        <taxon>Eubacteriales</taxon>
        <taxon>Clostridiaceae</taxon>
        <taxon>Clostridiaceae incertae sedis</taxon>
        <taxon>Candidatus Limenecus</taxon>
    </lineage>
</organism>
<dbReference type="InterPro" id="IPR036421">
    <property type="entry name" value="Fe_dep_repressor_sf"/>
</dbReference>
<dbReference type="PANTHER" id="PTHR33238">
    <property type="entry name" value="IRON (METAL) DEPENDENT REPRESSOR, DTXR FAMILY"/>
    <property type="match status" value="1"/>
</dbReference>
<dbReference type="InterPro" id="IPR036390">
    <property type="entry name" value="WH_DNA-bd_sf"/>
</dbReference>
<keyword evidence="3" id="KW-0238">DNA-binding</keyword>
<dbReference type="SUPFAM" id="SSF47979">
    <property type="entry name" value="Iron-dependent repressor protein, dimerization domain"/>
    <property type="match status" value="1"/>
</dbReference>
<dbReference type="Gene3D" id="1.10.10.10">
    <property type="entry name" value="Winged helix-like DNA-binding domain superfamily/Winged helix DNA-binding domain"/>
    <property type="match status" value="1"/>
</dbReference>
<dbReference type="GO" id="GO:0003677">
    <property type="term" value="F:DNA binding"/>
    <property type="evidence" value="ECO:0007669"/>
    <property type="project" value="UniProtKB-KW"/>
</dbReference>
<dbReference type="Pfam" id="PF01325">
    <property type="entry name" value="Fe_dep_repress"/>
    <property type="match status" value="1"/>
</dbReference>
<dbReference type="InterPro" id="IPR001367">
    <property type="entry name" value="Fe_dep_repressor"/>
</dbReference>
<evidence type="ECO:0000256" key="4">
    <source>
        <dbReference type="ARBA" id="ARBA00023163"/>
    </source>
</evidence>
<gene>
    <name evidence="6" type="ORF">IAD26_08120</name>
</gene>
<evidence type="ECO:0000256" key="1">
    <source>
        <dbReference type="ARBA" id="ARBA00007871"/>
    </source>
</evidence>
<name>A0A9D1N1A8_9CLOT</name>
<dbReference type="InterPro" id="IPR050536">
    <property type="entry name" value="DtxR_MntR_Metal-Reg"/>
</dbReference>
<dbReference type="AlphaFoldDB" id="A0A9D1N1A8"/>
<dbReference type="GO" id="GO:0003700">
    <property type="term" value="F:DNA-binding transcription factor activity"/>
    <property type="evidence" value="ECO:0007669"/>
    <property type="project" value="InterPro"/>
</dbReference>
<dbReference type="Pfam" id="PF02742">
    <property type="entry name" value="Fe_dep_repr_C"/>
    <property type="match status" value="1"/>
</dbReference>
<keyword evidence="4" id="KW-0804">Transcription</keyword>
<dbReference type="InterPro" id="IPR022689">
    <property type="entry name" value="Iron_dep_repressor"/>
</dbReference>
<comment type="caution">
    <text evidence="6">The sequence shown here is derived from an EMBL/GenBank/DDBJ whole genome shotgun (WGS) entry which is preliminary data.</text>
</comment>
<evidence type="ECO:0000256" key="3">
    <source>
        <dbReference type="ARBA" id="ARBA00023125"/>
    </source>
</evidence>
<keyword evidence="2" id="KW-0805">Transcription regulation</keyword>
<dbReference type="Gene3D" id="1.10.60.10">
    <property type="entry name" value="Iron dependent repressor, metal binding and dimerisation domain"/>
    <property type="match status" value="1"/>
</dbReference>
<dbReference type="GO" id="GO:0046983">
    <property type="term" value="F:protein dimerization activity"/>
    <property type="evidence" value="ECO:0007669"/>
    <property type="project" value="InterPro"/>
</dbReference>
<dbReference type="InterPro" id="IPR022687">
    <property type="entry name" value="HTH_DTXR"/>
</dbReference>
<proteinExistence type="inferred from homology"/>
<dbReference type="SMART" id="SM00529">
    <property type="entry name" value="HTH_DTXR"/>
    <property type="match status" value="1"/>
</dbReference>
<sequence>MSKLTPSQEDYLETIYLEAEKNGCAKVTDIAKLLDVKKASVTGALSNLCEKGLINYAPYAPITLTAEGEKEAKKILQRHEVMSVFLKNILHLSEDESTLNACRMEHIMTEEMFSRIKSFSAFIQDYCSKNQDFSRQIENLYK</sequence>